<dbReference type="InterPro" id="IPR051332">
    <property type="entry name" value="Fosfomycin_Res_Enzymes"/>
</dbReference>
<dbReference type="AlphaFoldDB" id="A0A418X2U5"/>
<dbReference type="PROSITE" id="PS51819">
    <property type="entry name" value="VOC"/>
    <property type="match status" value="1"/>
</dbReference>
<protein>
    <submittedName>
        <fullName evidence="2">VOC family protein</fullName>
    </submittedName>
</protein>
<dbReference type="Proteomes" id="UP000285190">
    <property type="component" value="Unassembled WGS sequence"/>
</dbReference>
<dbReference type="RefSeq" id="WP_119739669.1">
    <property type="nucleotide sequence ID" value="NZ_QYUN01000002.1"/>
</dbReference>
<dbReference type="PANTHER" id="PTHR36113:SF3">
    <property type="entry name" value="SLL5075 PROTEIN"/>
    <property type="match status" value="1"/>
</dbReference>
<dbReference type="InterPro" id="IPR037523">
    <property type="entry name" value="VOC_core"/>
</dbReference>
<dbReference type="InterPro" id="IPR004360">
    <property type="entry name" value="Glyas_Fos-R_dOase_dom"/>
</dbReference>
<evidence type="ECO:0000259" key="1">
    <source>
        <dbReference type="PROSITE" id="PS51819"/>
    </source>
</evidence>
<evidence type="ECO:0000313" key="3">
    <source>
        <dbReference type="Proteomes" id="UP000285190"/>
    </source>
</evidence>
<name>A0A418X2U5_9BURK</name>
<sequence length="145" mass="15715">MSDLGLTHVALPAVSLDASIAFYARYASMKVVHQRHDVVWLSDLTRAFAIVLIKASSVPHPLQPCAHLGVGVASRDEVDRLCALAGEEGCLLREPQDYGPPVGYWALIRDPDGHTLEVAHGQEVAFTIDCSAHQSDESPHATDTY</sequence>
<dbReference type="Gene3D" id="3.10.180.10">
    <property type="entry name" value="2,3-Dihydroxybiphenyl 1,2-Dioxygenase, domain 1"/>
    <property type="match status" value="1"/>
</dbReference>
<evidence type="ECO:0000313" key="2">
    <source>
        <dbReference type="EMBL" id="RJG06783.1"/>
    </source>
</evidence>
<feature type="domain" description="VOC" evidence="1">
    <location>
        <begin position="5"/>
        <end position="121"/>
    </location>
</feature>
<organism evidence="2 3">
    <name type="scientific">Noviherbaspirillum cavernae</name>
    <dbReference type="NCBI Taxonomy" id="2320862"/>
    <lineage>
        <taxon>Bacteria</taxon>
        <taxon>Pseudomonadati</taxon>
        <taxon>Pseudomonadota</taxon>
        <taxon>Betaproteobacteria</taxon>
        <taxon>Burkholderiales</taxon>
        <taxon>Oxalobacteraceae</taxon>
        <taxon>Noviherbaspirillum</taxon>
    </lineage>
</organism>
<comment type="caution">
    <text evidence="2">The sequence shown here is derived from an EMBL/GenBank/DDBJ whole genome shotgun (WGS) entry which is preliminary data.</text>
</comment>
<dbReference type="CDD" id="cd06587">
    <property type="entry name" value="VOC"/>
    <property type="match status" value="1"/>
</dbReference>
<accession>A0A418X2U5</accession>
<dbReference type="OrthoDB" id="9800438at2"/>
<dbReference type="Pfam" id="PF00903">
    <property type="entry name" value="Glyoxalase"/>
    <property type="match status" value="1"/>
</dbReference>
<dbReference type="EMBL" id="QYUN01000002">
    <property type="protein sequence ID" value="RJG06783.1"/>
    <property type="molecule type" value="Genomic_DNA"/>
</dbReference>
<dbReference type="SUPFAM" id="SSF54593">
    <property type="entry name" value="Glyoxalase/Bleomycin resistance protein/Dihydroxybiphenyl dioxygenase"/>
    <property type="match status" value="1"/>
</dbReference>
<gene>
    <name evidence="2" type="ORF">D3870_12910</name>
</gene>
<dbReference type="InterPro" id="IPR029068">
    <property type="entry name" value="Glyas_Bleomycin-R_OHBP_Dase"/>
</dbReference>
<keyword evidence="3" id="KW-1185">Reference proteome</keyword>
<dbReference type="PANTHER" id="PTHR36113">
    <property type="entry name" value="LYASE, PUTATIVE-RELATED-RELATED"/>
    <property type="match status" value="1"/>
</dbReference>
<proteinExistence type="predicted"/>
<reference evidence="2 3" key="1">
    <citation type="submission" date="2018-09" db="EMBL/GenBank/DDBJ databases">
        <authorList>
            <person name="Zhu H."/>
        </authorList>
    </citation>
    <scope>NUCLEOTIDE SEQUENCE [LARGE SCALE GENOMIC DNA]</scope>
    <source>
        <strain evidence="2 3">K2R10-39</strain>
    </source>
</reference>